<dbReference type="Gene3D" id="2.60.120.200">
    <property type="match status" value="2"/>
</dbReference>
<dbReference type="GO" id="GO:0006955">
    <property type="term" value="P:immune response"/>
    <property type="evidence" value="ECO:0007669"/>
    <property type="project" value="InterPro"/>
</dbReference>
<feature type="region of interest" description="Disordered" evidence="3">
    <location>
        <begin position="182"/>
        <end position="201"/>
    </location>
</feature>
<dbReference type="InterPro" id="IPR006558">
    <property type="entry name" value="LamG-like"/>
</dbReference>
<dbReference type="SUPFAM" id="SSF49899">
    <property type="entry name" value="Concanavalin A-like lectins/glucanases"/>
    <property type="match status" value="2"/>
</dbReference>
<accession>A0A4V2ES53</accession>
<name>A0A4V2ES53_9PSEU</name>
<evidence type="ECO:0000313" key="5">
    <source>
        <dbReference type="EMBL" id="RZS36373.1"/>
    </source>
</evidence>
<keyword evidence="5" id="KW-0430">Lectin</keyword>
<keyword evidence="1" id="KW-0732">Signal</keyword>
<dbReference type="PANTHER" id="PTHR46943">
    <property type="entry name" value="PENTRAXIN-RELATED PROTEIN PTX3"/>
    <property type="match status" value="1"/>
</dbReference>
<evidence type="ECO:0000256" key="3">
    <source>
        <dbReference type="SAM" id="MobiDB-lite"/>
    </source>
</evidence>
<reference evidence="5 6" key="1">
    <citation type="submission" date="2019-02" db="EMBL/GenBank/DDBJ databases">
        <title>Genomic Encyclopedia of Type Strains, Phase IV (KMG-IV): sequencing the most valuable type-strain genomes for metagenomic binning, comparative biology and taxonomic classification.</title>
        <authorList>
            <person name="Goeker M."/>
        </authorList>
    </citation>
    <scope>NUCLEOTIDE SEQUENCE [LARGE SCALE GENOMIC DNA]</scope>
    <source>
        <strain evidence="5 6">DSM 101727</strain>
    </source>
</reference>
<dbReference type="NCBIfam" id="NF033679">
    <property type="entry name" value="DNRLRE_dom"/>
    <property type="match status" value="1"/>
</dbReference>
<dbReference type="Pfam" id="PF13385">
    <property type="entry name" value="Laminin_G_3"/>
    <property type="match status" value="2"/>
</dbReference>
<feature type="domain" description="LamG-like jellyroll fold" evidence="4">
    <location>
        <begin position="899"/>
        <end position="1038"/>
    </location>
</feature>
<sequence>MLAHPDGSLSWSQSLRPVRVRQGDSWRGVDLTLARRADGVVAPVAAPVDLRLSGGGTSSPLVVLGRDGREIGLGWAGALPEPVLSGPTATYPNVLPDVDLVVTVDVTGFSQVLVVKSREAAKNPAIRSLVFPVTTRNSTLGTEPGEGRGQLRNMPTTTRAAGEPDGLVVRDAEGRTVFSGDATRMWDSTGPEGGRAAGPSDANREAVMGLAVSERSVTVTPDAALLDSPGTTYPVYVDPEFWHGGKNHHVVVQDGQQAGTLNYDRTSFPLNDLKSGYHLENGAFRSRAFVEMNTDFVRGRKIHGAVLRANVIHSNSCAGAIPTVVGLTSPIDPHISWNRQPVWQYDMGSSNVTNNQSYCPSNGWAEFDATRAAADSAQQGWTNVTLGLRGDEGRVDGWRRFGFDLVLVIRYNSYPHQPSQLLTRVDSLNVGCVTGAARPYSSDARPRLSAFFGDDDGSLLNAKFEWTELSTGATGHTGAGEFPPRTVRDVEVPAGAMRDGGIYSWRVQAGDGELLSPWSGTCEVAIDTTKPGLPSVTPVQVPQYEGLPATLTLGANGTPDVVRYVYTTDAVDPTPIGSPSVNANGLGGDATIRVTAQQGETTVRVRSVDRANNPGEIFEFKFKARDKASVVSEWRLDRALDDAAAQRRPLSYAGTGAAAWTPGYVGDALAMNPATRDHAVTAQPAVDTGQSFAVSAWVKLSRGDGWYTVASQEGSRVGSFFLQYRPDTGRWTFRAPLSDVDGADSDAVPSTGPALLNTWTHLAGVYDEPAKKLRLYVNGVLQGETPHTGWNAGGPFLLGAAKWSGARVDFFPGAIDNVQVWNRVVFASEAAAMNNIAVPRAAYALNEGTGTTAKDSVTGGSATLRGDVGWSTSDYRTAKLSGHPSGWISGPRPDIRAGQSYTVSAWVRANALDASARTAVSFGDPKFSPFLLGYHPGQQRWELFSVNAAGTASWSAVSIATAAPNTWVHLTGVYDAVAREIRLYVNGQLSNKQTGVEPWGGGADGLSIGAGQWNSQPTGRWNGLLDDVRVYAGVVDEPAIRDFADPTLRS</sequence>
<keyword evidence="6" id="KW-1185">Reference proteome</keyword>
<dbReference type="GO" id="GO:0030246">
    <property type="term" value="F:carbohydrate binding"/>
    <property type="evidence" value="ECO:0007669"/>
    <property type="project" value="UniProtKB-KW"/>
</dbReference>
<feature type="domain" description="LamG-like jellyroll fold" evidence="4">
    <location>
        <begin position="690"/>
        <end position="828"/>
    </location>
</feature>
<organism evidence="5 6">
    <name type="scientific">Herbihabitans rhizosphaerae</name>
    <dbReference type="NCBI Taxonomy" id="1872711"/>
    <lineage>
        <taxon>Bacteria</taxon>
        <taxon>Bacillati</taxon>
        <taxon>Actinomycetota</taxon>
        <taxon>Actinomycetes</taxon>
        <taxon>Pseudonocardiales</taxon>
        <taxon>Pseudonocardiaceae</taxon>
        <taxon>Herbihabitans</taxon>
    </lineage>
</organism>
<proteinExistence type="predicted"/>
<protein>
    <submittedName>
        <fullName evidence="5">Concanavalin A-like lectin/glucanase superfamily protein</fullName>
    </submittedName>
</protein>
<dbReference type="EMBL" id="SGWQ01000007">
    <property type="protein sequence ID" value="RZS36373.1"/>
    <property type="molecule type" value="Genomic_DNA"/>
</dbReference>
<gene>
    <name evidence="5" type="ORF">EV193_10754</name>
</gene>
<evidence type="ECO:0000256" key="2">
    <source>
        <dbReference type="ARBA" id="ARBA00023157"/>
    </source>
</evidence>
<dbReference type="Proteomes" id="UP000294257">
    <property type="component" value="Unassembled WGS sequence"/>
</dbReference>
<dbReference type="PANTHER" id="PTHR46943:SF1">
    <property type="entry name" value="PENTRAXIN-RELATED PROTEIN PTX3"/>
    <property type="match status" value="1"/>
</dbReference>
<evidence type="ECO:0000256" key="1">
    <source>
        <dbReference type="ARBA" id="ARBA00022729"/>
    </source>
</evidence>
<keyword evidence="2" id="KW-1015">Disulfide bond</keyword>
<evidence type="ECO:0000313" key="6">
    <source>
        <dbReference type="Proteomes" id="UP000294257"/>
    </source>
</evidence>
<dbReference type="AlphaFoldDB" id="A0A4V2ES53"/>
<evidence type="ECO:0000259" key="4">
    <source>
        <dbReference type="SMART" id="SM00560"/>
    </source>
</evidence>
<dbReference type="InterPro" id="IPR013320">
    <property type="entry name" value="ConA-like_dom_sf"/>
</dbReference>
<dbReference type="InterPro" id="IPR042837">
    <property type="entry name" value="PTX3"/>
</dbReference>
<feature type="region of interest" description="Disordered" evidence="3">
    <location>
        <begin position="137"/>
        <end position="162"/>
    </location>
</feature>
<dbReference type="SMART" id="SM00560">
    <property type="entry name" value="LamGL"/>
    <property type="match status" value="2"/>
</dbReference>
<comment type="caution">
    <text evidence="5">The sequence shown here is derived from an EMBL/GenBank/DDBJ whole genome shotgun (WGS) entry which is preliminary data.</text>
</comment>